<dbReference type="EMBL" id="DS566047">
    <property type="status" value="NOT_ANNOTATED_CDS"/>
    <property type="molecule type" value="Genomic_DNA"/>
</dbReference>
<dbReference type="PANTHER" id="PTHR46481:SF10">
    <property type="entry name" value="ZINC FINGER BED DOMAIN-CONTAINING PROTEIN 39"/>
    <property type="match status" value="1"/>
</dbReference>
<dbReference type="VEuPathDB" id="FungiDB:KRP22_7454"/>
<evidence type="ECO:0000256" key="3">
    <source>
        <dbReference type="ARBA" id="ARBA00022771"/>
    </source>
</evidence>
<dbReference type="STRING" id="164328.H3GTS0"/>
<evidence type="ECO:0000256" key="4">
    <source>
        <dbReference type="ARBA" id="ARBA00022833"/>
    </source>
</evidence>
<dbReference type="SUPFAM" id="SSF53098">
    <property type="entry name" value="Ribonuclease H-like"/>
    <property type="match status" value="1"/>
</dbReference>
<dbReference type="OMA" id="DVPEWYL"/>
<evidence type="ECO:0000313" key="6">
    <source>
        <dbReference type="EnsemblProtists" id="Phyra80558"/>
    </source>
</evidence>
<evidence type="ECO:0000256" key="1">
    <source>
        <dbReference type="ARBA" id="ARBA00004123"/>
    </source>
</evidence>
<protein>
    <recommendedName>
        <fullName evidence="8">HAT C-terminal dimerisation domain-containing protein</fullName>
    </recommendedName>
</protein>
<keyword evidence="5" id="KW-0539">Nucleus</keyword>
<dbReference type="GO" id="GO:0008270">
    <property type="term" value="F:zinc ion binding"/>
    <property type="evidence" value="ECO:0007669"/>
    <property type="project" value="UniProtKB-KW"/>
</dbReference>
<keyword evidence="4" id="KW-0862">Zinc</keyword>
<evidence type="ECO:0008006" key="8">
    <source>
        <dbReference type="Google" id="ProtNLM"/>
    </source>
</evidence>
<evidence type="ECO:0000256" key="5">
    <source>
        <dbReference type="ARBA" id="ARBA00023242"/>
    </source>
</evidence>
<dbReference type="GO" id="GO:0006357">
    <property type="term" value="P:regulation of transcription by RNA polymerase II"/>
    <property type="evidence" value="ECO:0000318"/>
    <property type="project" value="GO_Central"/>
</dbReference>
<dbReference type="InParanoid" id="H3GTS0"/>
<dbReference type="eggNOG" id="ENOG502R169">
    <property type="taxonomic scope" value="Eukaryota"/>
</dbReference>
<accession>H3GTS0</accession>
<proteinExistence type="predicted"/>
<dbReference type="HOGENOM" id="CLU_011789_0_0_1"/>
<keyword evidence="2" id="KW-0479">Metal-binding</keyword>
<sequence>MEAARRPRGRPPSRSWAFFTTVTEPQKQPSATCRHCQQLVHHHKKWGQARTHLMKCAQFLQFMESLPPMDVPEWYLAEVTRRQQHLVLNRGANIPIFQGPIPTQTPTQTFKSIQPAVMQMPMMQNTGNNGVKSMEKLNFKKIEEHVAMHLFTTMSPDNFVDEKLEFPFLAQAFQACGGDFALPDKEKLMTEVLDRCYDSVRTRVDGFFKSGLVPASLSYEKAPANSEGGLVVNYMASLASSEKFPMYLESVEVPSGEVAHVDWAARDVARVVEKLSCPVAGCVMPCSSPESRQVRQLLETQFPAMYFHGCMRDALLTIVRQLFVQPEGGEATPFCRDLQQFALQCKDLVYFVPDSEPLTYFPETAANTENTAHVTVRRRLTVEDAFSAVLQAEAFLDVEGLENKFFSSGDSITILHKQLLEFVRSPKFSEKLRKYLDVGSSNSSPLPLSEVYSSFSKLSTEFTSSALLLPEEKSVLRTLVGHQQEAVLGTAHELAYLLDPVLLGEDFSVDKKSQVEQLLLSSVGVNGAPLSETNKEVLYTQYKDYQKTALHQKTAKVDSVEFRKLKERKKSPLQFWFCDGAKWSALQAIACRVFVMPACAVSSTHATGVLPHQLRAQLGPSKSDKLAHVRVNTRQLQLAEVAVSSLVSVVPNPLNDSNSNDITASMVV</sequence>
<dbReference type="PANTHER" id="PTHR46481">
    <property type="entry name" value="ZINC FINGER BED DOMAIN-CONTAINING PROTEIN 4"/>
    <property type="match status" value="1"/>
</dbReference>
<dbReference type="Proteomes" id="UP000005238">
    <property type="component" value="Unassembled WGS sequence"/>
</dbReference>
<name>H3GTS0_PHYRM</name>
<reference evidence="6" key="2">
    <citation type="submission" date="2015-06" db="UniProtKB">
        <authorList>
            <consortium name="EnsemblProtists"/>
        </authorList>
    </citation>
    <scope>IDENTIFICATION</scope>
    <source>
        <strain evidence="6">Pr102</strain>
    </source>
</reference>
<dbReference type="AlphaFoldDB" id="H3GTS0"/>
<keyword evidence="3" id="KW-0863">Zinc-finger</keyword>
<evidence type="ECO:0000256" key="2">
    <source>
        <dbReference type="ARBA" id="ARBA00022723"/>
    </source>
</evidence>
<reference evidence="7" key="1">
    <citation type="journal article" date="2006" name="Science">
        <title>Phytophthora genome sequences uncover evolutionary origins and mechanisms of pathogenesis.</title>
        <authorList>
            <person name="Tyler B.M."/>
            <person name="Tripathy S."/>
            <person name="Zhang X."/>
            <person name="Dehal P."/>
            <person name="Jiang R.H."/>
            <person name="Aerts A."/>
            <person name="Arredondo F.D."/>
            <person name="Baxter L."/>
            <person name="Bensasson D."/>
            <person name="Beynon J.L."/>
            <person name="Chapman J."/>
            <person name="Damasceno C.M."/>
            <person name="Dorrance A.E."/>
            <person name="Dou D."/>
            <person name="Dickerman A.W."/>
            <person name="Dubchak I.L."/>
            <person name="Garbelotto M."/>
            <person name="Gijzen M."/>
            <person name="Gordon S.G."/>
            <person name="Govers F."/>
            <person name="Grunwald N.J."/>
            <person name="Huang W."/>
            <person name="Ivors K.L."/>
            <person name="Jones R.W."/>
            <person name="Kamoun S."/>
            <person name="Krampis K."/>
            <person name="Lamour K.H."/>
            <person name="Lee M.K."/>
            <person name="McDonald W.H."/>
            <person name="Medina M."/>
            <person name="Meijer H.J."/>
            <person name="Nordberg E.K."/>
            <person name="Maclean D.J."/>
            <person name="Ospina-Giraldo M.D."/>
            <person name="Morris P.F."/>
            <person name="Phuntumart V."/>
            <person name="Putnam N.H."/>
            <person name="Rash S."/>
            <person name="Rose J.K."/>
            <person name="Sakihama Y."/>
            <person name="Salamov A.A."/>
            <person name="Savidor A."/>
            <person name="Scheuring C.F."/>
            <person name="Smith B.M."/>
            <person name="Sobral B.W."/>
            <person name="Terry A."/>
            <person name="Torto-Alalibo T.A."/>
            <person name="Win J."/>
            <person name="Xu Z."/>
            <person name="Zhang H."/>
            <person name="Grigoriev I.V."/>
            <person name="Rokhsar D.S."/>
            <person name="Boore J.L."/>
        </authorList>
    </citation>
    <scope>NUCLEOTIDE SEQUENCE [LARGE SCALE GENOMIC DNA]</scope>
    <source>
        <strain evidence="7">Pr102</strain>
    </source>
</reference>
<dbReference type="EnsemblProtists" id="Phyra80558">
    <property type="protein sequence ID" value="Phyra80558"/>
    <property type="gene ID" value="Phyra80558"/>
</dbReference>
<dbReference type="InterPro" id="IPR012337">
    <property type="entry name" value="RNaseH-like_sf"/>
</dbReference>
<organism evidence="6 7">
    <name type="scientific">Phytophthora ramorum</name>
    <name type="common">Sudden oak death agent</name>
    <dbReference type="NCBI Taxonomy" id="164328"/>
    <lineage>
        <taxon>Eukaryota</taxon>
        <taxon>Sar</taxon>
        <taxon>Stramenopiles</taxon>
        <taxon>Oomycota</taxon>
        <taxon>Peronosporomycetes</taxon>
        <taxon>Peronosporales</taxon>
        <taxon>Peronosporaceae</taxon>
        <taxon>Phytophthora</taxon>
    </lineage>
</organism>
<dbReference type="VEuPathDB" id="FungiDB:KRP23_2681"/>
<evidence type="ECO:0000313" key="7">
    <source>
        <dbReference type="Proteomes" id="UP000005238"/>
    </source>
</evidence>
<comment type="subcellular location">
    <subcellularLocation>
        <location evidence="1">Nucleus</location>
    </subcellularLocation>
</comment>
<dbReference type="InterPro" id="IPR052035">
    <property type="entry name" value="ZnF_BED_domain_contain"/>
</dbReference>
<keyword evidence="7" id="KW-1185">Reference proteome</keyword>
<dbReference type="GO" id="GO:0005634">
    <property type="term" value="C:nucleus"/>
    <property type="evidence" value="ECO:0000318"/>
    <property type="project" value="GO_Central"/>
</dbReference>